<accession>A0AAU8HZ82</accession>
<evidence type="ECO:0000313" key="1">
    <source>
        <dbReference type="EMBL" id="XCI77951.1"/>
    </source>
</evidence>
<organism evidence="1">
    <name type="scientific">Klebsiella phage FKP3</name>
    <dbReference type="NCBI Taxonomy" id="3231233"/>
    <lineage>
        <taxon>Viruses</taxon>
        <taxon>Duplodnaviria</taxon>
        <taxon>Heunggongvirae</taxon>
        <taxon>Uroviricota</taxon>
        <taxon>Caudoviricetes</taxon>
        <taxon>Stephanstirmvirinae</taxon>
        <taxon>Justusliebigvirus</taxon>
    </lineage>
</organism>
<dbReference type="EMBL" id="PP895363">
    <property type="protein sequence ID" value="XCI77951.1"/>
    <property type="molecule type" value="Genomic_DNA"/>
</dbReference>
<protein>
    <submittedName>
        <fullName evidence="1">Uncharacterized protein</fullName>
    </submittedName>
</protein>
<proteinExistence type="predicted"/>
<name>A0AAU8HZ82_9CAUD</name>
<reference evidence="1" key="1">
    <citation type="submission" date="2024-06" db="EMBL/GenBank/DDBJ databases">
        <title>High activity and specificity of bacteriophage cocktails against carbapenem-resistant Klebsiella pneumoniae belonging to high-risk clones CG258 and ST307.</title>
        <authorList>
            <person name="Jimenez Quiceno J."/>
            <person name="Salazar Ospina L."/>
            <person name="Tellez Carrasquilla S."/>
        </authorList>
    </citation>
    <scope>NUCLEOTIDE SEQUENCE</scope>
</reference>
<sequence>MPTPKRIDYVNQERKLFFHWYYQCTNPFGSIVGSYRFYLVVSIESSVKK</sequence>